<name>A0A7S8C4Z1_9HYPH</name>
<proteinExistence type="predicted"/>
<evidence type="ECO:0000313" key="1">
    <source>
        <dbReference type="EMBL" id="QPC43505.1"/>
    </source>
</evidence>
<dbReference type="CDD" id="cd00174">
    <property type="entry name" value="SH3"/>
    <property type="match status" value="1"/>
</dbReference>
<reference evidence="1 2" key="1">
    <citation type="submission" date="2020-06" db="EMBL/GenBank/DDBJ databases">
        <title>Genome sequence of 2 isolates from Red Sea Mangroves.</title>
        <authorList>
            <person name="Sefrji F."/>
            <person name="Michoud G."/>
            <person name="Merlino G."/>
            <person name="Daffonchio D."/>
        </authorList>
    </citation>
    <scope>NUCLEOTIDE SEQUENCE [LARGE SCALE GENOMIC DNA]</scope>
    <source>
        <strain evidence="1 2">R1DC25</strain>
    </source>
</reference>
<dbReference type="KEGG" id="kmn:HW532_12845"/>
<dbReference type="Proteomes" id="UP000593594">
    <property type="component" value="Chromosome"/>
</dbReference>
<organism evidence="1 2">
    <name type="scientific">Kaustia mangrovi</name>
    <dbReference type="NCBI Taxonomy" id="2593653"/>
    <lineage>
        <taxon>Bacteria</taxon>
        <taxon>Pseudomonadati</taxon>
        <taxon>Pseudomonadota</taxon>
        <taxon>Alphaproteobacteria</taxon>
        <taxon>Hyphomicrobiales</taxon>
        <taxon>Parvibaculaceae</taxon>
        <taxon>Kaustia</taxon>
    </lineage>
</organism>
<sequence>MTALRTYEIGDRVACELFDAWTVTGREADRYAVRWDGEPHTGISPCWYPEELAPANDDHRFKAGDRVRFTERCPDHWWFGPTKAYREGTIEEAGCSAVLKHEVAVPGWPFPAHVNDEHIELIAEPAKPRKCIVAKLTTGGEPRPYAAPYVHDGRHSAETEARRLCEMHPGMSFAVYEMVSVSRAPKPSAITEAA</sequence>
<evidence type="ECO:0000313" key="2">
    <source>
        <dbReference type="Proteomes" id="UP000593594"/>
    </source>
</evidence>
<dbReference type="RefSeq" id="WP_213160869.1">
    <property type="nucleotide sequence ID" value="NZ_CP058214.1"/>
</dbReference>
<dbReference type="AlphaFoldDB" id="A0A7S8C4Z1"/>
<protein>
    <submittedName>
        <fullName evidence="1">Uncharacterized protein</fullName>
    </submittedName>
</protein>
<keyword evidence="2" id="KW-1185">Reference proteome</keyword>
<dbReference type="EMBL" id="CP058214">
    <property type="protein sequence ID" value="QPC43505.1"/>
    <property type="molecule type" value="Genomic_DNA"/>
</dbReference>
<accession>A0A7S8C4Z1</accession>
<gene>
    <name evidence="1" type="ORF">HW532_12845</name>
</gene>